<dbReference type="OrthoDB" id="3251881at2"/>
<protein>
    <recommendedName>
        <fullName evidence="3">Glycosyltransferase involved in cell wall biosynthesis</fullName>
    </recommendedName>
</protein>
<dbReference type="AlphaFoldDB" id="A0A2S4N8C9"/>
<evidence type="ECO:0000313" key="1">
    <source>
        <dbReference type="EMBL" id="POS01955.1"/>
    </source>
</evidence>
<evidence type="ECO:0000313" key="2">
    <source>
        <dbReference type="Proteomes" id="UP000237056"/>
    </source>
</evidence>
<organism evidence="1 2">
    <name type="scientific">Flavobacterium croceum DSM 17960</name>
    <dbReference type="NCBI Taxonomy" id="1121886"/>
    <lineage>
        <taxon>Bacteria</taxon>
        <taxon>Pseudomonadati</taxon>
        <taxon>Bacteroidota</taxon>
        <taxon>Flavobacteriia</taxon>
        <taxon>Flavobacteriales</taxon>
        <taxon>Flavobacteriaceae</taxon>
        <taxon>Flavobacterium</taxon>
    </lineage>
</organism>
<dbReference type="EMBL" id="PQNY01000006">
    <property type="protein sequence ID" value="POS01955.1"/>
    <property type="molecule type" value="Genomic_DNA"/>
</dbReference>
<dbReference type="Proteomes" id="UP000237056">
    <property type="component" value="Unassembled WGS sequence"/>
</dbReference>
<proteinExistence type="predicted"/>
<keyword evidence="2" id="KW-1185">Reference proteome</keyword>
<name>A0A2S4N8C9_9FLAO</name>
<sequence>MKITVISFDYFGFDNYIVQDLQKKGFECNHIDFSKYYYKYSSFFEKVYNFFLKTITQKNLKKIKTEQYILNQLKNIGKQDAILVIRPDRISKNTHLHIKQYTNRYIAYLYDSSNRFPIKNLLNGLFDDIFTFDRDDAAKYNINFLSNYIYMNKKPFAENIITKNKIFMIASIDERIELWNLIADYCFKEKIDTEFIGVGNPKSKKVHHKIECTNENLYFDGIISKLEDANVFLDLIRDNQNGLSFRIFEAIAMNKKVITSNKSVVKYPFYNANNFLVIDKNNINSIKSFLEKPYIPLDDKVYHEFTISNWNSKVFKL</sequence>
<reference evidence="1 2" key="1">
    <citation type="submission" date="2018-01" db="EMBL/GenBank/DDBJ databases">
        <title>Genomic Encyclopedia of Type Strains, Phase I: the one thousand microbial genomes (KMG-I) project.</title>
        <authorList>
            <person name="Goeker M."/>
        </authorList>
    </citation>
    <scope>NUCLEOTIDE SEQUENCE [LARGE SCALE GENOMIC DNA]</scope>
    <source>
        <strain evidence="1 2">DSM 17960</strain>
    </source>
</reference>
<gene>
    <name evidence="1" type="ORF">Q361_10617</name>
</gene>
<dbReference type="RefSeq" id="WP_103725731.1">
    <property type="nucleotide sequence ID" value="NZ_PQNY01000006.1"/>
</dbReference>
<accession>A0A2S4N8C9</accession>
<evidence type="ECO:0008006" key="3">
    <source>
        <dbReference type="Google" id="ProtNLM"/>
    </source>
</evidence>
<comment type="caution">
    <text evidence="1">The sequence shown here is derived from an EMBL/GenBank/DDBJ whole genome shotgun (WGS) entry which is preliminary data.</text>
</comment>